<keyword evidence="2" id="KW-0812">Transmembrane</keyword>
<organism evidence="4 5">
    <name type="scientific">Geomicrobium sediminis</name>
    <dbReference type="NCBI Taxonomy" id="1347788"/>
    <lineage>
        <taxon>Bacteria</taxon>
        <taxon>Bacillati</taxon>
        <taxon>Bacillota</taxon>
        <taxon>Bacilli</taxon>
        <taxon>Bacillales</taxon>
        <taxon>Geomicrobium</taxon>
    </lineage>
</organism>
<dbReference type="Pfam" id="PF03448">
    <property type="entry name" value="MgtE_N"/>
    <property type="match status" value="1"/>
</dbReference>
<feature type="domain" description="Magnesium transporter MgtE intracellular" evidence="3">
    <location>
        <begin position="117"/>
        <end position="173"/>
    </location>
</feature>
<keyword evidence="4" id="KW-0966">Cell projection</keyword>
<accession>A0ABS2PBA9</accession>
<keyword evidence="4" id="KW-0969">Cilium</keyword>
<dbReference type="Proteomes" id="UP000741863">
    <property type="component" value="Unassembled WGS sequence"/>
</dbReference>
<dbReference type="InterPro" id="IPR038076">
    <property type="entry name" value="MgtE_N_sf"/>
</dbReference>
<proteinExistence type="predicted"/>
<feature type="transmembrane region" description="Helical" evidence="2">
    <location>
        <begin position="20"/>
        <end position="40"/>
    </location>
</feature>
<gene>
    <name evidence="4" type="ORF">JOD17_001688</name>
</gene>
<evidence type="ECO:0000313" key="5">
    <source>
        <dbReference type="Proteomes" id="UP000741863"/>
    </source>
</evidence>
<dbReference type="RefSeq" id="WP_204696908.1">
    <property type="nucleotide sequence ID" value="NZ_JAFBEC010000004.1"/>
</dbReference>
<evidence type="ECO:0000313" key="4">
    <source>
        <dbReference type="EMBL" id="MBM7632594.1"/>
    </source>
</evidence>
<evidence type="ECO:0000259" key="3">
    <source>
        <dbReference type="Pfam" id="PF03448"/>
    </source>
</evidence>
<dbReference type="InterPro" id="IPR006668">
    <property type="entry name" value="Mg_transptr_MgtE_intracell_dom"/>
</dbReference>
<sequence>MGTKKTGSHREKRSGQTFLFVFLIPLITLLTIGAIFLYLLDVNPIKTAQTFFASDVAEEETDELLEERVYELEQQLVAKDEQITSLERELNQIEMDQAFVAENPPNSSEEESDTLKQTANVYESMNPRRAADIMNELSLEDLVSHMSVIKENERAAIIQHMEPERAAEVMTALATTSS</sequence>
<keyword evidence="2" id="KW-1133">Transmembrane helix</keyword>
<evidence type="ECO:0000256" key="2">
    <source>
        <dbReference type="SAM" id="Phobius"/>
    </source>
</evidence>
<keyword evidence="2" id="KW-0472">Membrane</keyword>
<comment type="caution">
    <text evidence="4">The sequence shown here is derived from an EMBL/GenBank/DDBJ whole genome shotgun (WGS) entry which is preliminary data.</text>
</comment>
<keyword evidence="1" id="KW-0175">Coiled coil</keyword>
<feature type="coiled-coil region" evidence="1">
    <location>
        <begin position="69"/>
        <end position="96"/>
    </location>
</feature>
<keyword evidence="4" id="KW-0282">Flagellum</keyword>
<dbReference type="SUPFAM" id="SSF158791">
    <property type="entry name" value="MgtE N-terminal domain-like"/>
    <property type="match status" value="1"/>
</dbReference>
<evidence type="ECO:0000256" key="1">
    <source>
        <dbReference type="SAM" id="Coils"/>
    </source>
</evidence>
<name>A0ABS2PBA9_9BACL</name>
<keyword evidence="5" id="KW-1185">Reference proteome</keyword>
<dbReference type="EMBL" id="JAFBEC010000004">
    <property type="protein sequence ID" value="MBM7632594.1"/>
    <property type="molecule type" value="Genomic_DNA"/>
</dbReference>
<dbReference type="Gene3D" id="1.25.60.10">
    <property type="entry name" value="MgtE N-terminal domain-like"/>
    <property type="match status" value="1"/>
</dbReference>
<protein>
    <submittedName>
        <fullName evidence="4">Flagellar motility protein MotE (MotC chaperone)</fullName>
    </submittedName>
</protein>
<reference evidence="4 5" key="1">
    <citation type="submission" date="2021-01" db="EMBL/GenBank/DDBJ databases">
        <title>Genomic Encyclopedia of Type Strains, Phase IV (KMG-IV): sequencing the most valuable type-strain genomes for metagenomic binning, comparative biology and taxonomic classification.</title>
        <authorList>
            <person name="Goeker M."/>
        </authorList>
    </citation>
    <scope>NUCLEOTIDE SEQUENCE [LARGE SCALE GENOMIC DNA]</scope>
    <source>
        <strain evidence="4 5">DSM 25540</strain>
    </source>
</reference>